<keyword evidence="2" id="KW-1185">Reference proteome</keyword>
<sequence length="104" mass="11941">MQKIQLDHWLHADHSGKNVSPKLYVISCEDLSDYLLAVEYKHKLEPVHKDGEPMHFSSLEQVKDVLSRLGVDSVYLRLHNTDDECSALGESVPYHDIEMSLQTH</sequence>
<protein>
    <submittedName>
        <fullName evidence="1">DUF6482 family protein</fullName>
    </submittedName>
</protein>
<evidence type="ECO:0000313" key="1">
    <source>
        <dbReference type="EMBL" id="MDB1123055.1"/>
    </source>
</evidence>
<organism evidence="1 2">
    <name type="scientific">Vibrio algarum</name>
    <dbReference type="NCBI Taxonomy" id="3020714"/>
    <lineage>
        <taxon>Bacteria</taxon>
        <taxon>Pseudomonadati</taxon>
        <taxon>Pseudomonadota</taxon>
        <taxon>Gammaproteobacteria</taxon>
        <taxon>Vibrionales</taxon>
        <taxon>Vibrionaceae</taxon>
        <taxon>Vibrio</taxon>
    </lineage>
</organism>
<dbReference type="InterPro" id="IPR045508">
    <property type="entry name" value="DUF6482"/>
</dbReference>
<comment type="caution">
    <text evidence="1">The sequence shown here is derived from an EMBL/GenBank/DDBJ whole genome shotgun (WGS) entry which is preliminary data.</text>
</comment>
<proteinExistence type="predicted"/>
<reference evidence="1 2" key="1">
    <citation type="submission" date="2023-01" db="EMBL/GenBank/DDBJ databases">
        <title>Vibrio sp. KJ40-1 sp.nov, isolated from marine algae.</title>
        <authorList>
            <person name="Butt M."/>
            <person name="Kim J.M.J."/>
            <person name="Jeon C.O.C."/>
        </authorList>
    </citation>
    <scope>NUCLEOTIDE SEQUENCE [LARGE SCALE GENOMIC DNA]</scope>
    <source>
        <strain evidence="1 2">KJ40-1</strain>
    </source>
</reference>
<evidence type="ECO:0000313" key="2">
    <source>
        <dbReference type="Proteomes" id="UP001210678"/>
    </source>
</evidence>
<accession>A0ABT4YNM9</accession>
<dbReference type="RefSeq" id="WP_272133400.1">
    <property type="nucleotide sequence ID" value="NZ_JAQLOI010000001.1"/>
</dbReference>
<gene>
    <name evidence="1" type="ORF">PGX00_04940</name>
</gene>
<dbReference type="Pfam" id="PF20090">
    <property type="entry name" value="DUF6482"/>
    <property type="match status" value="1"/>
</dbReference>
<name>A0ABT4YNM9_9VIBR</name>
<dbReference type="EMBL" id="JAQLOI010000001">
    <property type="protein sequence ID" value="MDB1123055.1"/>
    <property type="molecule type" value="Genomic_DNA"/>
</dbReference>
<dbReference type="Proteomes" id="UP001210678">
    <property type="component" value="Unassembled WGS sequence"/>
</dbReference>